<dbReference type="InterPro" id="IPR001647">
    <property type="entry name" value="HTH_TetR"/>
</dbReference>
<evidence type="ECO:0000256" key="1">
    <source>
        <dbReference type="ARBA" id="ARBA00023015"/>
    </source>
</evidence>
<evidence type="ECO:0000256" key="4">
    <source>
        <dbReference type="PROSITE-ProRule" id="PRU00335"/>
    </source>
</evidence>
<dbReference type="InterPro" id="IPR009057">
    <property type="entry name" value="Homeodomain-like_sf"/>
</dbReference>
<dbReference type="Gene3D" id="1.10.357.10">
    <property type="entry name" value="Tetracycline Repressor, domain 2"/>
    <property type="match status" value="1"/>
</dbReference>
<dbReference type="InterPro" id="IPR050109">
    <property type="entry name" value="HTH-type_TetR-like_transc_reg"/>
</dbReference>
<protein>
    <submittedName>
        <fullName evidence="6">TetR family transcriptional regulator</fullName>
    </submittedName>
</protein>
<proteinExistence type="predicted"/>
<comment type="caution">
    <text evidence="6">The sequence shown here is derived from an EMBL/GenBank/DDBJ whole genome shotgun (WGS) entry which is preliminary data.</text>
</comment>
<dbReference type="SUPFAM" id="SSF46689">
    <property type="entry name" value="Homeodomain-like"/>
    <property type="match status" value="1"/>
</dbReference>
<reference evidence="6" key="1">
    <citation type="submission" date="2021-03" db="EMBL/GenBank/DDBJ databases">
        <title>Antimicrobial resistance genes in bacteria isolated from Japanese honey, and their potential for conferring macrolide and lincosamide resistance in the American foulbrood pathogen Paenibacillus larvae.</title>
        <authorList>
            <person name="Okamoto M."/>
            <person name="Kumagai M."/>
            <person name="Kanamori H."/>
            <person name="Takamatsu D."/>
        </authorList>
    </citation>
    <scope>NUCLEOTIDE SEQUENCE</scope>
    <source>
        <strain evidence="6">J2TS6</strain>
    </source>
</reference>
<dbReference type="Proteomes" id="UP000679779">
    <property type="component" value="Unassembled WGS sequence"/>
</dbReference>
<dbReference type="InterPro" id="IPR036271">
    <property type="entry name" value="Tet_transcr_reg_TetR-rel_C_sf"/>
</dbReference>
<dbReference type="PROSITE" id="PS50977">
    <property type="entry name" value="HTH_TETR_2"/>
    <property type="match status" value="1"/>
</dbReference>
<name>A0A919XLQ6_9BACL</name>
<dbReference type="InterPro" id="IPR013571">
    <property type="entry name" value="Tscrpt_reg_QacR_C"/>
</dbReference>
<keyword evidence="7" id="KW-1185">Reference proteome</keyword>
<dbReference type="PANTHER" id="PTHR30055">
    <property type="entry name" value="HTH-TYPE TRANSCRIPTIONAL REGULATOR RUTR"/>
    <property type="match status" value="1"/>
</dbReference>
<evidence type="ECO:0000256" key="3">
    <source>
        <dbReference type="ARBA" id="ARBA00023163"/>
    </source>
</evidence>
<accession>A0A919XLQ6</accession>
<dbReference type="GO" id="GO:0000976">
    <property type="term" value="F:transcription cis-regulatory region binding"/>
    <property type="evidence" value="ECO:0007669"/>
    <property type="project" value="TreeGrafter"/>
</dbReference>
<keyword evidence="1" id="KW-0805">Transcription regulation</keyword>
<dbReference type="Pfam" id="PF08360">
    <property type="entry name" value="TetR_C_5"/>
    <property type="match status" value="1"/>
</dbReference>
<keyword evidence="2 4" id="KW-0238">DNA-binding</keyword>
<feature type="domain" description="HTH tetR-type" evidence="5">
    <location>
        <begin position="9"/>
        <end position="69"/>
    </location>
</feature>
<dbReference type="Pfam" id="PF00440">
    <property type="entry name" value="TetR_N"/>
    <property type="match status" value="1"/>
</dbReference>
<keyword evidence="3" id="KW-0804">Transcription</keyword>
<dbReference type="GO" id="GO:0003700">
    <property type="term" value="F:DNA-binding transcription factor activity"/>
    <property type="evidence" value="ECO:0007669"/>
    <property type="project" value="InterPro"/>
</dbReference>
<evidence type="ECO:0000313" key="6">
    <source>
        <dbReference type="EMBL" id="GIO32992.1"/>
    </source>
</evidence>
<dbReference type="PANTHER" id="PTHR30055:SF211">
    <property type="entry name" value="TRANSCRIPTIONAL REGULATOR, TETR FAMILY"/>
    <property type="match status" value="1"/>
</dbReference>
<dbReference type="SUPFAM" id="SSF48498">
    <property type="entry name" value="Tetracyclin repressor-like, C-terminal domain"/>
    <property type="match status" value="1"/>
</dbReference>
<evidence type="ECO:0000313" key="7">
    <source>
        <dbReference type="Proteomes" id="UP000679779"/>
    </source>
</evidence>
<gene>
    <name evidence="6" type="ORF">J2TS6_41330</name>
</gene>
<dbReference type="AlphaFoldDB" id="A0A919XLQ6"/>
<evidence type="ECO:0000259" key="5">
    <source>
        <dbReference type="PROSITE" id="PS50977"/>
    </source>
</evidence>
<sequence length="195" mass="21969">MKKSKDEAEQTKQDIVDAAKGLFAVKGYAATSMSDICSAAGCSRGGLYHHFDSKEDLFIYIADQAFTVSWQNWDEAIDETMTATEQLYKYADYFVDTLEKPLNKAGEEFISRVGADSEAGQRFLGILMGYMQRFERLVQTGLDRGEWKGDNAQELSMMILGYYSGLSDHIQMMGKADAKQFFRKATKLLLEGIQK</sequence>
<dbReference type="Gene3D" id="1.10.10.60">
    <property type="entry name" value="Homeodomain-like"/>
    <property type="match status" value="1"/>
</dbReference>
<dbReference type="EMBL" id="BORQ01000005">
    <property type="protein sequence ID" value="GIO32992.1"/>
    <property type="molecule type" value="Genomic_DNA"/>
</dbReference>
<evidence type="ECO:0000256" key="2">
    <source>
        <dbReference type="ARBA" id="ARBA00023125"/>
    </source>
</evidence>
<dbReference type="FunFam" id="1.10.10.60:FF:000141">
    <property type="entry name" value="TetR family transcriptional regulator"/>
    <property type="match status" value="1"/>
</dbReference>
<feature type="DNA-binding region" description="H-T-H motif" evidence="4">
    <location>
        <begin position="32"/>
        <end position="51"/>
    </location>
</feature>
<dbReference type="GO" id="GO:0045892">
    <property type="term" value="P:negative regulation of DNA-templated transcription"/>
    <property type="evidence" value="ECO:0007669"/>
    <property type="project" value="InterPro"/>
</dbReference>
<dbReference type="PRINTS" id="PR00455">
    <property type="entry name" value="HTHTETR"/>
</dbReference>
<organism evidence="6 7">
    <name type="scientific">Paenibacillus albilobatus</name>
    <dbReference type="NCBI Taxonomy" id="2716884"/>
    <lineage>
        <taxon>Bacteria</taxon>
        <taxon>Bacillati</taxon>
        <taxon>Bacillota</taxon>
        <taxon>Bacilli</taxon>
        <taxon>Bacillales</taxon>
        <taxon>Paenibacillaceae</taxon>
        <taxon>Paenibacillus</taxon>
    </lineage>
</organism>
<dbReference type="RefSeq" id="WP_160042878.1">
    <property type="nucleotide sequence ID" value="NZ_BORQ01000005.1"/>
</dbReference>